<proteinExistence type="predicted"/>
<name>A0ABQ1PSJ1_9ENTE</name>
<sequence>MKFKLFSTAALTTVMVLGGLAAPAQAAPNSLESNGTITYEEDTTVNPPIDPENPDKEVDPENPIVVNPDGGSLTVDAVTNLDFGAQKAVTTDQDYFAKQVTVKENGTNKGTRGNWVQVTDKRLENRTPWKLTAKMTQQFTAGTKTLGGATLTYTNPFINSAVEDTTTWPTLGANASTFTLSESGNSIDVIGTENADKGFGTFTVEFGSSAGVNGAEDTTGTPNGTNANLIEKGSVSLYVPGSAIKTKAAYTGKVLWTISETP</sequence>
<dbReference type="EMBL" id="BMKI01000014">
    <property type="protein sequence ID" value="GGD02937.1"/>
    <property type="molecule type" value="Genomic_DNA"/>
</dbReference>
<evidence type="ECO:0000256" key="2">
    <source>
        <dbReference type="SAM" id="SignalP"/>
    </source>
</evidence>
<dbReference type="RefSeq" id="WP_088271894.1">
    <property type="nucleotide sequence ID" value="NZ_BMKI01000014.1"/>
</dbReference>
<dbReference type="Pfam" id="PF13731">
    <property type="entry name" value="WxL"/>
    <property type="match status" value="1"/>
</dbReference>
<evidence type="ECO:0000256" key="1">
    <source>
        <dbReference type="SAM" id="MobiDB-lite"/>
    </source>
</evidence>
<feature type="domain" description="WxL" evidence="3">
    <location>
        <begin position="29"/>
        <end position="262"/>
    </location>
</feature>
<keyword evidence="2" id="KW-0732">Signal</keyword>
<gene>
    <name evidence="4" type="ORF">GCM10011573_35510</name>
</gene>
<evidence type="ECO:0000313" key="4">
    <source>
        <dbReference type="EMBL" id="GGD02937.1"/>
    </source>
</evidence>
<comment type="caution">
    <text evidence="4">The sequence shown here is derived from an EMBL/GenBank/DDBJ whole genome shotgun (WGS) entry which is preliminary data.</text>
</comment>
<dbReference type="Proteomes" id="UP000630615">
    <property type="component" value="Unassembled WGS sequence"/>
</dbReference>
<feature type="signal peptide" evidence="2">
    <location>
        <begin position="1"/>
        <end position="26"/>
    </location>
</feature>
<organism evidence="4 5">
    <name type="scientific">Enterococcus wangshanyuanii</name>
    <dbReference type="NCBI Taxonomy" id="2005703"/>
    <lineage>
        <taxon>Bacteria</taxon>
        <taxon>Bacillati</taxon>
        <taxon>Bacillota</taxon>
        <taxon>Bacilli</taxon>
        <taxon>Lactobacillales</taxon>
        <taxon>Enterococcaceae</taxon>
        <taxon>Enterococcus</taxon>
    </lineage>
</organism>
<evidence type="ECO:0000259" key="3">
    <source>
        <dbReference type="Pfam" id="PF13731"/>
    </source>
</evidence>
<reference evidence="5" key="1">
    <citation type="journal article" date="2019" name="Int. J. Syst. Evol. Microbiol.">
        <title>The Global Catalogue of Microorganisms (GCM) 10K type strain sequencing project: providing services to taxonomists for standard genome sequencing and annotation.</title>
        <authorList>
            <consortium name="The Broad Institute Genomics Platform"/>
            <consortium name="The Broad Institute Genome Sequencing Center for Infectious Disease"/>
            <person name="Wu L."/>
            <person name="Ma J."/>
        </authorList>
    </citation>
    <scope>NUCLEOTIDE SEQUENCE [LARGE SCALE GENOMIC DNA]</scope>
    <source>
        <strain evidence="5">CGMCC 1.15942</strain>
    </source>
</reference>
<protein>
    <submittedName>
        <fullName evidence="4">Cell surface protein</fullName>
    </submittedName>
</protein>
<accession>A0ABQ1PSJ1</accession>
<feature type="chain" id="PRO_5047123858" evidence="2">
    <location>
        <begin position="27"/>
        <end position="262"/>
    </location>
</feature>
<feature type="region of interest" description="Disordered" evidence="1">
    <location>
        <begin position="40"/>
        <end position="61"/>
    </location>
</feature>
<evidence type="ECO:0000313" key="5">
    <source>
        <dbReference type="Proteomes" id="UP000630615"/>
    </source>
</evidence>
<keyword evidence="5" id="KW-1185">Reference proteome</keyword>
<dbReference type="InterPro" id="IPR027994">
    <property type="entry name" value="WxL_dom"/>
</dbReference>